<comment type="cofactor">
    <cofactor evidence="1">
        <name>Zn(2+)</name>
        <dbReference type="ChEBI" id="CHEBI:29105"/>
    </cofactor>
</comment>
<evidence type="ECO:0000256" key="1">
    <source>
        <dbReference type="ARBA" id="ARBA00001947"/>
    </source>
</evidence>
<accession>A0A6B2JYQ7</accession>
<comment type="caution">
    <text evidence="6">The sequence shown here is derived from an EMBL/GenBank/DDBJ whole genome shotgun (WGS) entry which is preliminary data.</text>
</comment>
<dbReference type="PANTHER" id="PTHR35005:SF1">
    <property type="entry name" value="2-AMINO-5-FORMYLAMINO-6-RIBOSYLAMINOPYRIMIDIN-4(3H)-ONE 5'-MONOPHOSPHATE DEFORMYLASE"/>
    <property type="match status" value="1"/>
</dbReference>
<dbReference type="PANTHER" id="PTHR35005">
    <property type="entry name" value="3-DEHYDRO-SCYLLO-INOSOSE HYDROLASE"/>
    <property type="match status" value="1"/>
</dbReference>
<dbReference type="SUPFAM" id="SSF102215">
    <property type="entry name" value="Creatininase"/>
    <property type="match status" value="1"/>
</dbReference>
<keyword evidence="4" id="KW-0862">Zinc</keyword>
<organism evidence="6 7">
    <name type="scientific">Pseudoroseicyclus tamaricis</name>
    <dbReference type="NCBI Taxonomy" id="2705421"/>
    <lineage>
        <taxon>Bacteria</taxon>
        <taxon>Pseudomonadati</taxon>
        <taxon>Pseudomonadota</taxon>
        <taxon>Alphaproteobacteria</taxon>
        <taxon>Rhodobacterales</taxon>
        <taxon>Paracoccaceae</taxon>
        <taxon>Pseudoroseicyclus</taxon>
    </lineage>
</organism>
<dbReference type="InterPro" id="IPR003785">
    <property type="entry name" value="Creatininase/forma_Hydrolase"/>
</dbReference>
<name>A0A6B2JYQ7_9RHOB</name>
<evidence type="ECO:0000256" key="5">
    <source>
        <dbReference type="ARBA" id="ARBA00024029"/>
    </source>
</evidence>
<evidence type="ECO:0000256" key="4">
    <source>
        <dbReference type="ARBA" id="ARBA00022833"/>
    </source>
</evidence>
<comment type="similarity">
    <text evidence="5">Belongs to the creatininase superfamily.</text>
</comment>
<proteinExistence type="inferred from homology"/>
<dbReference type="AlphaFoldDB" id="A0A6B2JYQ7"/>
<evidence type="ECO:0000256" key="3">
    <source>
        <dbReference type="ARBA" id="ARBA00022801"/>
    </source>
</evidence>
<reference evidence="6 7" key="1">
    <citation type="submission" date="2020-02" db="EMBL/GenBank/DDBJ databases">
        <title>Pseudoroseicyclus tamarix, sp. nov., isolated from offshore sediment of a Tamarix chinensis forest.</title>
        <authorList>
            <person name="Gai Y."/>
        </authorList>
    </citation>
    <scope>NUCLEOTIDE SEQUENCE [LARGE SCALE GENOMIC DNA]</scope>
    <source>
        <strain evidence="6 7">CLL3-39</strain>
    </source>
</reference>
<evidence type="ECO:0000313" key="7">
    <source>
        <dbReference type="Proteomes" id="UP000474757"/>
    </source>
</evidence>
<sequence>MSFPYPDSGDWRDIPIFDELTSPDVAAAAEAGAHVVVPFGATEQHAGHLPLGTDTYQSVDIARRAAATLNPEGVPLLVGPAVPFGPSAVQSESPRDFSGSIYVSHATLHALSKDICLELVRQGFKVIYLICGHAESDPVLQLVAKEVSEETDASVLTVQWLIGAQPDYGKIKLAPGSQGHAGEGETARMLASAPHLVRMDKCVSYRPALPTDPARQDRMPYLGGAIGRYKYPPEVFEGFEDGLWGDPDYATAETGEAYYKVVNEWICDVIRKEYAMWRRSA</sequence>
<evidence type="ECO:0000313" key="6">
    <source>
        <dbReference type="EMBL" id="NDV00502.1"/>
    </source>
</evidence>
<keyword evidence="7" id="KW-1185">Reference proteome</keyword>
<dbReference type="Proteomes" id="UP000474757">
    <property type="component" value="Unassembled WGS sequence"/>
</dbReference>
<dbReference type="GO" id="GO:0046872">
    <property type="term" value="F:metal ion binding"/>
    <property type="evidence" value="ECO:0007669"/>
    <property type="project" value="UniProtKB-KW"/>
</dbReference>
<dbReference type="GO" id="GO:0009231">
    <property type="term" value="P:riboflavin biosynthetic process"/>
    <property type="evidence" value="ECO:0007669"/>
    <property type="project" value="TreeGrafter"/>
</dbReference>
<dbReference type="InterPro" id="IPR024087">
    <property type="entry name" value="Creatininase-like_sf"/>
</dbReference>
<protein>
    <submittedName>
        <fullName evidence="6">Creatininase family protein</fullName>
    </submittedName>
</protein>
<dbReference type="Pfam" id="PF02633">
    <property type="entry name" value="Creatininase"/>
    <property type="match status" value="1"/>
</dbReference>
<dbReference type="EMBL" id="JAAGAB010000001">
    <property type="protein sequence ID" value="NDV00502.1"/>
    <property type="molecule type" value="Genomic_DNA"/>
</dbReference>
<keyword evidence="3" id="KW-0378">Hydrolase</keyword>
<evidence type="ECO:0000256" key="2">
    <source>
        <dbReference type="ARBA" id="ARBA00022723"/>
    </source>
</evidence>
<keyword evidence="2" id="KW-0479">Metal-binding</keyword>
<dbReference type="GO" id="GO:0016811">
    <property type="term" value="F:hydrolase activity, acting on carbon-nitrogen (but not peptide) bonds, in linear amides"/>
    <property type="evidence" value="ECO:0007669"/>
    <property type="project" value="TreeGrafter"/>
</dbReference>
<gene>
    <name evidence="6" type="ORF">GZA08_05915</name>
</gene>
<dbReference type="RefSeq" id="WP_163890878.1">
    <property type="nucleotide sequence ID" value="NZ_JAAFYS010000001.1"/>
</dbReference>
<dbReference type="Gene3D" id="3.40.50.10310">
    <property type="entry name" value="Creatininase"/>
    <property type="match status" value="1"/>
</dbReference>